<evidence type="ECO:0000256" key="1">
    <source>
        <dbReference type="SAM" id="MobiDB-lite"/>
    </source>
</evidence>
<dbReference type="RefSeq" id="WP_260332295.1">
    <property type="nucleotide sequence ID" value="NZ_JACHDE010000009.1"/>
</dbReference>
<reference evidence="2 3" key="1">
    <citation type="submission" date="2020-08" db="EMBL/GenBank/DDBJ databases">
        <title>Genomic Encyclopedia of Type Strains, Phase IV (KMG-V): Genome sequencing to study the core and pangenomes of soil and plant-associated prokaryotes.</title>
        <authorList>
            <person name="Whitman W."/>
        </authorList>
    </citation>
    <scope>NUCLEOTIDE SEQUENCE [LARGE SCALE GENOMIC DNA]</scope>
    <source>
        <strain evidence="2 3">JPY162</strain>
    </source>
</reference>
<dbReference type="EMBL" id="JACHDE010000009">
    <property type="protein sequence ID" value="MBB5402636.1"/>
    <property type="molecule type" value="Genomic_DNA"/>
</dbReference>
<sequence>MYKGTRHSGKTWGYKASSASTSSSFSTVAECRDIVAKCKKTFTELGLLRVTDFDELGSRMAIDPTKVVGARIGRAKEHLASIGVPQRLIFAAPNYLLVAPRFGALLSGMRRTYSGRLPVELRELRDHLKSNSALEERVAALPVPKVLFHVAKDGTRTAFTPTSSFQAERLKRQASGKRLSSEQRQARENLPRPAVSVATASPKPVASLAPVEMVFRCELKPTATQKALLDTLFSGPILLRTLIQKADRKPRSRHDASMFLLQNRKELEPYLAEGNRADAVDFLTNLIVRWASRIPERIEVRFPAYCSLSDSNQVFLPIPRLGGLTSQNEIRLIEARHRSMYKPAFVLAHETHRYTIEIAFLRGDIHAPARGPAHAQTPENRPRRGPPHEQPGDAPLESGRFLSLFRALDHLRADEARIAKQFVKPDFDTLEGRAVQGGLPTLGKRRK</sequence>
<gene>
    <name evidence="2" type="ORF">HDG41_004722</name>
</gene>
<name>A0A7W8L906_9BURK</name>
<accession>A0A7W8L906</accession>
<feature type="compositionally biased region" description="Basic and acidic residues" evidence="1">
    <location>
        <begin position="380"/>
        <end position="391"/>
    </location>
</feature>
<protein>
    <submittedName>
        <fullName evidence="2">Uncharacterized protein</fullName>
    </submittedName>
</protein>
<evidence type="ECO:0000313" key="2">
    <source>
        <dbReference type="EMBL" id="MBB5402636.1"/>
    </source>
</evidence>
<dbReference type="AlphaFoldDB" id="A0A7W8L906"/>
<comment type="caution">
    <text evidence="2">The sequence shown here is derived from an EMBL/GenBank/DDBJ whole genome shotgun (WGS) entry which is preliminary data.</text>
</comment>
<feature type="region of interest" description="Disordered" evidence="1">
    <location>
        <begin position="369"/>
        <end position="396"/>
    </location>
</feature>
<feature type="region of interest" description="Disordered" evidence="1">
    <location>
        <begin position="170"/>
        <end position="197"/>
    </location>
</feature>
<feature type="compositionally biased region" description="Basic and acidic residues" evidence="1">
    <location>
        <begin position="179"/>
        <end position="190"/>
    </location>
</feature>
<organism evidence="2 3">
    <name type="scientific">Paraburkholderia youngii</name>
    <dbReference type="NCBI Taxonomy" id="2782701"/>
    <lineage>
        <taxon>Bacteria</taxon>
        <taxon>Pseudomonadati</taxon>
        <taxon>Pseudomonadota</taxon>
        <taxon>Betaproteobacteria</taxon>
        <taxon>Burkholderiales</taxon>
        <taxon>Burkholderiaceae</taxon>
        <taxon>Paraburkholderia</taxon>
    </lineage>
</organism>
<proteinExistence type="predicted"/>
<dbReference type="Proteomes" id="UP000592820">
    <property type="component" value="Unassembled WGS sequence"/>
</dbReference>
<evidence type="ECO:0000313" key="3">
    <source>
        <dbReference type="Proteomes" id="UP000592820"/>
    </source>
</evidence>